<reference evidence="2 3" key="1">
    <citation type="submission" date="2007-05" db="EMBL/GenBank/DDBJ databases">
        <title>Complete sequence of Geobacter uraniireducens Rf4.</title>
        <authorList>
            <consortium name="US DOE Joint Genome Institute"/>
            <person name="Copeland A."/>
            <person name="Lucas S."/>
            <person name="Lapidus A."/>
            <person name="Barry K."/>
            <person name="Detter J.C."/>
            <person name="Glavina del Rio T."/>
            <person name="Hammon N."/>
            <person name="Israni S."/>
            <person name="Dalin E."/>
            <person name="Tice H."/>
            <person name="Pitluck S."/>
            <person name="Chertkov O."/>
            <person name="Brettin T."/>
            <person name="Bruce D."/>
            <person name="Han C."/>
            <person name="Schmutz J."/>
            <person name="Larimer F."/>
            <person name="Land M."/>
            <person name="Hauser L."/>
            <person name="Kyrpides N."/>
            <person name="Mikhailova N."/>
            <person name="Shelobolina E."/>
            <person name="Aklujkar M."/>
            <person name="Lovley D."/>
            <person name="Richardson P."/>
        </authorList>
    </citation>
    <scope>NUCLEOTIDE SEQUENCE [LARGE SCALE GENOMIC DNA]</scope>
    <source>
        <strain evidence="2 3">Rf4</strain>
    </source>
</reference>
<organism evidence="2 3">
    <name type="scientific">Geotalea uraniireducens (strain Rf4)</name>
    <name type="common">Geobacter uraniireducens</name>
    <dbReference type="NCBI Taxonomy" id="351605"/>
    <lineage>
        <taxon>Bacteria</taxon>
        <taxon>Pseudomonadati</taxon>
        <taxon>Thermodesulfobacteriota</taxon>
        <taxon>Desulfuromonadia</taxon>
        <taxon>Geobacterales</taxon>
        <taxon>Geobacteraceae</taxon>
        <taxon>Geotalea</taxon>
    </lineage>
</organism>
<dbReference type="HOGENOM" id="CLU_2034748_0_0_7"/>
<dbReference type="KEGG" id="gur:Gura_2224"/>
<name>A5G3N9_GEOUR</name>
<proteinExistence type="predicted"/>
<protein>
    <submittedName>
        <fullName evidence="2">Uncharacterized protein</fullName>
    </submittedName>
</protein>
<dbReference type="AlphaFoldDB" id="A5G3N9"/>
<feature type="chain" id="PRO_5002681955" evidence="1">
    <location>
        <begin position="26"/>
        <end position="121"/>
    </location>
</feature>
<keyword evidence="3" id="KW-1185">Reference proteome</keyword>
<dbReference type="Proteomes" id="UP000006695">
    <property type="component" value="Chromosome"/>
</dbReference>
<sequence length="121" mass="12919">MNVIVRIIGLLTLAVMLSLPPVAVAKEAKTKGEVVMKVGSKVHLFHSGTADVKKEICINDVIPVYRETMGGSSVKSREVGQVKVIGYAGEHYFDAEIVKGAVKVGDIAKKDTASCLIQPVK</sequence>
<dbReference type="RefSeq" id="WP_011939103.1">
    <property type="nucleotide sequence ID" value="NC_009483.1"/>
</dbReference>
<dbReference type="OrthoDB" id="5397467at2"/>
<evidence type="ECO:0000313" key="3">
    <source>
        <dbReference type="Proteomes" id="UP000006695"/>
    </source>
</evidence>
<feature type="signal peptide" evidence="1">
    <location>
        <begin position="1"/>
        <end position="25"/>
    </location>
</feature>
<dbReference type="EMBL" id="CP000698">
    <property type="protein sequence ID" value="ABQ26407.1"/>
    <property type="molecule type" value="Genomic_DNA"/>
</dbReference>
<keyword evidence="1" id="KW-0732">Signal</keyword>
<accession>A5G3N9</accession>
<evidence type="ECO:0000256" key="1">
    <source>
        <dbReference type="SAM" id="SignalP"/>
    </source>
</evidence>
<evidence type="ECO:0000313" key="2">
    <source>
        <dbReference type="EMBL" id="ABQ26407.1"/>
    </source>
</evidence>
<gene>
    <name evidence="2" type="ordered locus">Gura_2224</name>
</gene>